<evidence type="ECO:0000256" key="2">
    <source>
        <dbReference type="SAM" id="Coils"/>
    </source>
</evidence>
<evidence type="ECO:0000313" key="6">
    <source>
        <dbReference type="Proteomes" id="UP000685013"/>
    </source>
</evidence>
<keyword evidence="2" id="KW-0175">Coiled coil</keyword>
<keyword evidence="6" id="KW-1185">Reference proteome</keyword>
<feature type="chain" id="PRO_5043630414" description="Exocyst subunit Exo70 family protein" evidence="3">
    <location>
        <begin position="17"/>
        <end position="648"/>
    </location>
</feature>
<protein>
    <recommendedName>
        <fullName evidence="1">Exocyst subunit Exo70 family protein</fullName>
    </recommendedName>
</protein>
<dbReference type="GO" id="GO:0006887">
    <property type="term" value="P:exocytosis"/>
    <property type="evidence" value="ECO:0007669"/>
    <property type="project" value="UniProtKB-KW"/>
</dbReference>
<dbReference type="GO" id="GO:0015031">
    <property type="term" value="P:protein transport"/>
    <property type="evidence" value="ECO:0007669"/>
    <property type="project" value="UniProtKB-KW"/>
</dbReference>
<dbReference type="AlphaFoldDB" id="A0AAV6MQA1"/>
<evidence type="ECO:0000313" key="5">
    <source>
        <dbReference type="EMBL" id="KAG6584409.1"/>
    </source>
</evidence>
<comment type="similarity">
    <text evidence="1">Belongs to the EXO70 family.</text>
</comment>
<feature type="non-terminal residue" evidence="5">
    <location>
        <position position="1"/>
    </location>
</feature>
<comment type="caution">
    <text evidence="5">The sequence shown here is derived from an EMBL/GenBank/DDBJ whole genome shotgun (WGS) entry which is preliminary data.</text>
</comment>
<keyword evidence="1" id="KW-0813">Transport</keyword>
<feature type="domain" description="Exocyst complex subunit Exo70 C-terminal" evidence="4">
    <location>
        <begin position="278"/>
        <end position="633"/>
    </location>
</feature>
<proteinExistence type="inferred from homology"/>
<dbReference type="GO" id="GO:0000145">
    <property type="term" value="C:exocyst"/>
    <property type="evidence" value="ECO:0007669"/>
    <property type="project" value="InterPro"/>
</dbReference>
<sequence>MLISIFLLCQMGDCESIIPTSEGEQHVIAAFQHLAKLLRTSQNVNDELKRLLIDLDSHLTSMTLYTHLQDGKLNELESRFKSAEEKIRRWESNESMIWDSGPKEACEYMKAVDEIHKVQEGLISLPVNDGRKQKDLLSQAESVIQFAMSRLEQELVHILAQHKLYFEPNCVPFQSGGYDVLYNESFASVEDSLEEETSQRESIPAVCIVNMVHPHVIPHLKSIANAMFTSNYIQEFSLAFVRMRKDALDEYLLILEMERHSIGDLQTMEWDVLNVKIKKWIWLIKVVIRVYLASEQRLCNNIFEGFGSYSATCFAEISATSMLCLLNFGEAIAMTTRRPEKLFRLLDMYEVLENLLGDIGALFSEDTEMGSFLKAEFHNLFMKLGDSARATFVDFGSLIARSISTSPFPGGGVHHLTKYVMNYIRTLTVYRDSLVFLLRDEAADGLGPASELLNEINSMPCPLAFHLQSITSQLISNLNNKSKLYNDDALRHIFLMNNIHYMVQKVEGSELRAFFGGEWIREHNRMLQIHANIYMRVTWQSVISLLRLDGDGTNTPKAVFKEKYRAFNVAFEEIYKTQTGWNVSDPDLRDDLHILTSNCVIQAYRFLCNLKSQFNCEKYIKYTIDDLSKHILDLFQGSPCSLQSSRRR</sequence>
<keyword evidence="3" id="KW-0732">Signal</keyword>
<dbReference type="PANTHER" id="PTHR12542:SF92">
    <property type="entry name" value="EXOCYST COMPLEX COMPONENT EXO70E2"/>
    <property type="match status" value="1"/>
</dbReference>
<dbReference type="InterPro" id="IPR004140">
    <property type="entry name" value="Exo70"/>
</dbReference>
<keyword evidence="1" id="KW-0653">Protein transport</keyword>
<gene>
    <name evidence="5" type="primary">EXO70E2</name>
    <name evidence="5" type="ORF">SDJN03_20341</name>
</gene>
<dbReference type="GO" id="GO:0005546">
    <property type="term" value="F:phosphatidylinositol-4,5-bisphosphate binding"/>
    <property type="evidence" value="ECO:0007669"/>
    <property type="project" value="InterPro"/>
</dbReference>
<dbReference type="PANTHER" id="PTHR12542">
    <property type="entry name" value="EXOCYST COMPLEX PROTEIN EXO70"/>
    <property type="match status" value="1"/>
</dbReference>
<organism evidence="5 6">
    <name type="scientific">Cucurbita argyrosperma subsp. sororia</name>
    <dbReference type="NCBI Taxonomy" id="37648"/>
    <lineage>
        <taxon>Eukaryota</taxon>
        <taxon>Viridiplantae</taxon>
        <taxon>Streptophyta</taxon>
        <taxon>Embryophyta</taxon>
        <taxon>Tracheophyta</taxon>
        <taxon>Spermatophyta</taxon>
        <taxon>Magnoliopsida</taxon>
        <taxon>eudicotyledons</taxon>
        <taxon>Gunneridae</taxon>
        <taxon>Pentapetalae</taxon>
        <taxon>rosids</taxon>
        <taxon>fabids</taxon>
        <taxon>Cucurbitales</taxon>
        <taxon>Cucurbitaceae</taxon>
        <taxon>Cucurbiteae</taxon>
        <taxon>Cucurbita</taxon>
    </lineage>
</organism>
<feature type="coiled-coil region" evidence="2">
    <location>
        <begin position="34"/>
        <end position="93"/>
    </location>
</feature>
<accession>A0AAV6MQA1</accession>
<evidence type="ECO:0000256" key="3">
    <source>
        <dbReference type="SAM" id="SignalP"/>
    </source>
</evidence>
<evidence type="ECO:0000259" key="4">
    <source>
        <dbReference type="Pfam" id="PF03081"/>
    </source>
</evidence>
<dbReference type="InterPro" id="IPR046364">
    <property type="entry name" value="Exo70_C"/>
</dbReference>
<reference evidence="5 6" key="1">
    <citation type="journal article" date="2021" name="Hortic Res">
        <title>The domestication of Cucurbita argyrosperma as revealed by the genome of its wild relative.</title>
        <authorList>
            <person name="Barrera-Redondo J."/>
            <person name="Sanchez-de la Vega G."/>
            <person name="Aguirre-Liguori J.A."/>
            <person name="Castellanos-Morales G."/>
            <person name="Gutierrez-Guerrero Y.T."/>
            <person name="Aguirre-Dugua X."/>
            <person name="Aguirre-Planter E."/>
            <person name="Tenaillon M.I."/>
            <person name="Lira-Saade R."/>
            <person name="Eguiarte L.E."/>
        </authorList>
    </citation>
    <scope>NUCLEOTIDE SEQUENCE [LARGE SCALE GENOMIC DNA]</scope>
    <source>
        <strain evidence="5">JBR-2021</strain>
    </source>
</reference>
<dbReference type="Pfam" id="PF20669">
    <property type="entry name" value="Exo70_N"/>
    <property type="match status" value="1"/>
</dbReference>
<dbReference type="Proteomes" id="UP000685013">
    <property type="component" value="Chromosome 13"/>
</dbReference>
<dbReference type="Pfam" id="PF03081">
    <property type="entry name" value="Exo70_C"/>
    <property type="match status" value="1"/>
</dbReference>
<keyword evidence="1" id="KW-0268">Exocytosis</keyword>
<evidence type="ECO:0000256" key="1">
    <source>
        <dbReference type="RuleBase" id="RU365026"/>
    </source>
</evidence>
<name>A0AAV6MQA1_9ROSI</name>
<comment type="function">
    <text evidence="1">Component of the exocyst complex.</text>
</comment>
<feature type="signal peptide" evidence="3">
    <location>
        <begin position="1"/>
        <end position="16"/>
    </location>
</feature>
<dbReference type="EMBL" id="JAGKQH010000013">
    <property type="protein sequence ID" value="KAG6584409.1"/>
    <property type="molecule type" value="Genomic_DNA"/>
</dbReference>